<gene>
    <name evidence="2" type="ORF">CRG98_044423</name>
</gene>
<accession>A0A2I0HTV6</accession>
<dbReference type="EMBL" id="PGOL01005439">
    <property type="protein sequence ID" value="PKI35148.1"/>
    <property type="molecule type" value="Genomic_DNA"/>
</dbReference>
<organism evidence="2 3">
    <name type="scientific">Punica granatum</name>
    <name type="common">Pomegranate</name>
    <dbReference type="NCBI Taxonomy" id="22663"/>
    <lineage>
        <taxon>Eukaryota</taxon>
        <taxon>Viridiplantae</taxon>
        <taxon>Streptophyta</taxon>
        <taxon>Embryophyta</taxon>
        <taxon>Tracheophyta</taxon>
        <taxon>Spermatophyta</taxon>
        <taxon>Magnoliopsida</taxon>
        <taxon>eudicotyledons</taxon>
        <taxon>Gunneridae</taxon>
        <taxon>Pentapetalae</taxon>
        <taxon>rosids</taxon>
        <taxon>malvids</taxon>
        <taxon>Myrtales</taxon>
        <taxon>Lythraceae</taxon>
        <taxon>Punica</taxon>
    </lineage>
</organism>
<evidence type="ECO:0000313" key="2">
    <source>
        <dbReference type="EMBL" id="PKI35148.1"/>
    </source>
</evidence>
<dbReference type="Proteomes" id="UP000233551">
    <property type="component" value="Unassembled WGS sequence"/>
</dbReference>
<protein>
    <submittedName>
        <fullName evidence="2">Uncharacterized protein</fullName>
    </submittedName>
</protein>
<name>A0A2I0HTV6_PUNGR</name>
<sequence>MSLSHLRALALSPNRLEYPRMRLQPTTTGSSNLALLLSPIDSSFLVWDFDRLQRARVTFTPSHSVPTGSSSSDLHALALSPNKLEFPRLGLRWTTIGSSHFNALTLSPNRLEYPRVGLRPTTMYFSDLHALALNSNRLEFPSLGLRSTTIGSSHLHTFALSPNRLEFSRLELRSTTMGSNHCHALGISPNRLEYPHLGLQPITRGSSDVALLLRLHRLKRLASNDDTTYGLEYPCPLTPSLQARRTKLALDDDTAYGLKYPCLLTSSCSNYSSSDIDTIYRLEHPRPPHSVPAGSISSPRALIKSSPSRSVLTSSSSPASDVDLAYGLE</sequence>
<evidence type="ECO:0000313" key="3">
    <source>
        <dbReference type="Proteomes" id="UP000233551"/>
    </source>
</evidence>
<feature type="region of interest" description="Disordered" evidence="1">
    <location>
        <begin position="307"/>
        <end position="329"/>
    </location>
</feature>
<comment type="caution">
    <text evidence="2">The sequence shown here is derived from an EMBL/GenBank/DDBJ whole genome shotgun (WGS) entry which is preliminary data.</text>
</comment>
<keyword evidence="3" id="KW-1185">Reference proteome</keyword>
<reference evidence="2 3" key="1">
    <citation type="submission" date="2017-11" db="EMBL/GenBank/DDBJ databases">
        <title>De-novo sequencing of pomegranate (Punica granatum L.) genome.</title>
        <authorList>
            <person name="Akparov Z."/>
            <person name="Amiraslanov A."/>
            <person name="Hajiyeva S."/>
            <person name="Abbasov M."/>
            <person name="Kaur K."/>
            <person name="Hamwieh A."/>
            <person name="Solovyev V."/>
            <person name="Salamov A."/>
            <person name="Braich B."/>
            <person name="Kosarev P."/>
            <person name="Mahmoud A."/>
            <person name="Hajiyev E."/>
            <person name="Babayeva S."/>
            <person name="Izzatullayeva V."/>
            <person name="Mammadov A."/>
            <person name="Mammadov A."/>
            <person name="Sharifova S."/>
            <person name="Ojaghi J."/>
            <person name="Eynullazada K."/>
            <person name="Bayramov B."/>
            <person name="Abdulazimova A."/>
            <person name="Shahmuradov I."/>
        </authorList>
    </citation>
    <scope>NUCLEOTIDE SEQUENCE [LARGE SCALE GENOMIC DNA]</scope>
    <source>
        <strain evidence="3">cv. AG2017</strain>
        <tissue evidence="2">Leaf</tissue>
    </source>
</reference>
<evidence type="ECO:0000256" key="1">
    <source>
        <dbReference type="SAM" id="MobiDB-lite"/>
    </source>
</evidence>
<proteinExistence type="predicted"/>
<dbReference type="AlphaFoldDB" id="A0A2I0HTV6"/>